<reference evidence="2 3" key="2">
    <citation type="submission" date="2016-08" db="EMBL/GenBank/DDBJ databases">
        <title>Pervasive Adenine N6-methylation of Active Genes in Fungi.</title>
        <authorList>
            <consortium name="DOE Joint Genome Institute"/>
            <person name="Mondo S.J."/>
            <person name="Dannebaum R.O."/>
            <person name="Kuo R.C."/>
            <person name="Labutti K."/>
            <person name="Haridas S."/>
            <person name="Kuo A."/>
            <person name="Salamov A."/>
            <person name="Ahrendt S.R."/>
            <person name="Lipzen A."/>
            <person name="Sullivan W."/>
            <person name="Andreopoulos W.B."/>
            <person name="Clum A."/>
            <person name="Lindquist E."/>
            <person name="Daum C."/>
            <person name="Ramamoorthy G.K."/>
            <person name="Gryganskyi A."/>
            <person name="Culley D."/>
            <person name="Magnuson J.K."/>
            <person name="James T.Y."/>
            <person name="O'Malley M.A."/>
            <person name="Stajich J.E."/>
            <person name="Spatafora J.W."/>
            <person name="Visel A."/>
            <person name="Grigoriev I.V."/>
        </authorList>
    </citation>
    <scope>NUCLEOTIDE SEQUENCE [LARGE SCALE GENOMIC DNA]</scope>
    <source>
        <strain evidence="2 3">S4</strain>
    </source>
</reference>
<proteinExistence type="predicted"/>
<evidence type="ECO:0000256" key="1">
    <source>
        <dbReference type="SAM" id="Phobius"/>
    </source>
</evidence>
<keyword evidence="3" id="KW-1185">Reference proteome</keyword>
<dbReference type="AlphaFoldDB" id="A0A1Y1XAR7"/>
<feature type="transmembrane region" description="Helical" evidence="1">
    <location>
        <begin position="16"/>
        <end position="38"/>
    </location>
</feature>
<dbReference type="EMBL" id="MCFG01000086">
    <property type="protein sequence ID" value="ORX82830.1"/>
    <property type="molecule type" value="Genomic_DNA"/>
</dbReference>
<sequence>MSGADNNMWLADINSAIIMLGILKIMCNIVRILCISYLELITKIFKFMFSIIDNFQTCDLINNIIINIITDDYSGHGITLLGFNQLNI</sequence>
<reference evidence="2 3" key="1">
    <citation type="submission" date="2016-08" db="EMBL/GenBank/DDBJ databases">
        <title>A Parts List for Fungal Cellulosomes Revealed by Comparative Genomics.</title>
        <authorList>
            <consortium name="DOE Joint Genome Institute"/>
            <person name="Haitjema C.H."/>
            <person name="Gilmore S.P."/>
            <person name="Henske J.K."/>
            <person name="Solomon K.V."/>
            <person name="De Groot R."/>
            <person name="Kuo A."/>
            <person name="Mondo S.J."/>
            <person name="Salamov A.A."/>
            <person name="Labutti K."/>
            <person name="Zhao Z."/>
            <person name="Chiniquy J."/>
            <person name="Barry K."/>
            <person name="Brewer H.M."/>
            <person name="Purvine S.O."/>
            <person name="Wright A.T."/>
            <person name="Boxma B."/>
            <person name="Van Alen T."/>
            <person name="Hackstein J.H."/>
            <person name="Baker S.E."/>
            <person name="Grigoriev I.V."/>
            <person name="O'Malley M.A."/>
        </authorList>
    </citation>
    <scope>NUCLEOTIDE SEQUENCE [LARGE SCALE GENOMIC DNA]</scope>
    <source>
        <strain evidence="2 3">S4</strain>
    </source>
</reference>
<gene>
    <name evidence="2" type="ORF">BCR32DRAFT_278574</name>
</gene>
<keyword evidence="1" id="KW-0812">Transmembrane</keyword>
<organism evidence="2 3">
    <name type="scientific">Anaeromyces robustus</name>
    <dbReference type="NCBI Taxonomy" id="1754192"/>
    <lineage>
        <taxon>Eukaryota</taxon>
        <taxon>Fungi</taxon>
        <taxon>Fungi incertae sedis</taxon>
        <taxon>Chytridiomycota</taxon>
        <taxon>Chytridiomycota incertae sedis</taxon>
        <taxon>Neocallimastigomycetes</taxon>
        <taxon>Neocallimastigales</taxon>
        <taxon>Neocallimastigaceae</taxon>
        <taxon>Anaeromyces</taxon>
    </lineage>
</organism>
<evidence type="ECO:0000313" key="2">
    <source>
        <dbReference type="EMBL" id="ORX82830.1"/>
    </source>
</evidence>
<keyword evidence="1" id="KW-1133">Transmembrane helix</keyword>
<keyword evidence="1" id="KW-0472">Membrane</keyword>
<evidence type="ECO:0000313" key="3">
    <source>
        <dbReference type="Proteomes" id="UP000193944"/>
    </source>
</evidence>
<protein>
    <submittedName>
        <fullName evidence="2">Uncharacterized protein</fullName>
    </submittedName>
</protein>
<accession>A0A1Y1XAR7</accession>
<comment type="caution">
    <text evidence="2">The sequence shown here is derived from an EMBL/GenBank/DDBJ whole genome shotgun (WGS) entry which is preliminary data.</text>
</comment>
<name>A0A1Y1XAR7_9FUNG</name>
<dbReference type="Proteomes" id="UP000193944">
    <property type="component" value="Unassembled WGS sequence"/>
</dbReference>